<sequence>MVQKYKNDLISCYKMTFFIAFLTMNFGDYKYIPALSNAYIINKILPGRFKIRKETLPGYGARYDANSIWLVKQPHRKPTDPIMIYIHGGAYLLQTVPTQPASIVAVYKLLDKDVQSKLSILFLDYKLTSKGFKIPHQMGQLHETYTKLVLEGNKNLFLCGDSAGGNLAVGYTQYLDKVASRHILRPKSLILISPWLDMSPGDENWKPSRSYYQNYKYDMIKFHSFKGDKFKDSFACEKNDILYCPGKDPIKKEDWDIECYTDSDHSVFLICGEDESFRDEDLKWAEKVLDVPSYSSVKYGYSTGNFDPEIHHFHRISDVNHCLAEVYVEPWGIHEASVLMETEILFTINSIESEGGKLSFRDVSDKHFGIVRIAKFLNDIIE</sequence>
<evidence type="ECO:0000313" key="2">
    <source>
        <dbReference type="Proteomes" id="UP001241377"/>
    </source>
</evidence>
<dbReference type="Proteomes" id="UP001241377">
    <property type="component" value="Unassembled WGS sequence"/>
</dbReference>
<keyword evidence="2" id="KW-1185">Reference proteome</keyword>
<organism evidence="1 2">
    <name type="scientific">Naganishia cerealis</name>
    <dbReference type="NCBI Taxonomy" id="610337"/>
    <lineage>
        <taxon>Eukaryota</taxon>
        <taxon>Fungi</taxon>
        <taxon>Dikarya</taxon>
        <taxon>Basidiomycota</taxon>
        <taxon>Agaricomycotina</taxon>
        <taxon>Tremellomycetes</taxon>
        <taxon>Filobasidiales</taxon>
        <taxon>Filobasidiaceae</taxon>
        <taxon>Naganishia</taxon>
    </lineage>
</organism>
<comment type="caution">
    <text evidence="1">The sequence shown here is derived from an EMBL/GenBank/DDBJ whole genome shotgun (WGS) entry which is preliminary data.</text>
</comment>
<gene>
    <name evidence="1" type="ORF">QFC19_002248</name>
</gene>
<dbReference type="EMBL" id="JASBWR010000018">
    <property type="protein sequence ID" value="KAJ9109493.1"/>
    <property type="molecule type" value="Genomic_DNA"/>
</dbReference>
<proteinExistence type="predicted"/>
<protein>
    <submittedName>
        <fullName evidence="1">Uncharacterized protein</fullName>
    </submittedName>
</protein>
<evidence type="ECO:0000313" key="1">
    <source>
        <dbReference type="EMBL" id="KAJ9109493.1"/>
    </source>
</evidence>
<accession>A0ACC2WCM4</accession>
<reference evidence="1" key="1">
    <citation type="submission" date="2023-04" db="EMBL/GenBank/DDBJ databases">
        <title>Draft Genome sequencing of Naganishia species isolated from polar environments using Oxford Nanopore Technology.</title>
        <authorList>
            <person name="Leo P."/>
            <person name="Venkateswaran K."/>
        </authorList>
    </citation>
    <scope>NUCLEOTIDE SEQUENCE</scope>
    <source>
        <strain evidence="1">MNA-CCFEE 5261</strain>
    </source>
</reference>
<name>A0ACC2WCM4_9TREE</name>